<protein>
    <submittedName>
        <fullName evidence="1">Uncharacterized protein</fullName>
    </submittedName>
</protein>
<organism evidence="1 2">
    <name type="scientific">Tahibacter aquaticus</name>
    <dbReference type="NCBI Taxonomy" id="520092"/>
    <lineage>
        <taxon>Bacteria</taxon>
        <taxon>Pseudomonadati</taxon>
        <taxon>Pseudomonadota</taxon>
        <taxon>Gammaproteobacteria</taxon>
        <taxon>Lysobacterales</taxon>
        <taxon>Rhodanobacteraceae</taxon>
        <taxon>Tahibacter</taxon>
    </lineage>
</organism>
<proteinExistence type="predicted"/>
<dbReference type="RefSeq" id="WP_133820417.1">
    <property type="nucleotide sequence ID" value="NZ_SNZH01000013.1"/>
</dbReference>
<dbReference type="OrthoDB" id="7597224at2"/>
<dbReference type="AlphaFoldDB" id="A0A4R6YRG7"/>
<comment type="caution">
    <text evidence="1">The sequence shown here is derived from an EMBL/GenBank/DDBJ whole genome shotgun (WGS) entry which is preliminary data.</text>
</comment>
<accession>A0A4R6YRG7</accession>
<reference evidence="1 2" key="1">
    <citation type="submission" date="2019-03" db="EMBL/GenBank/DDBJ databases">
        <title>Genomic Encyclopedia of Type Strains, Phase IV (KMG-IV): sequencing the most valuable type-strain genomes for metagenomic binning, comparative biology and taxonomic classification.</title>
        <authorList>
            <person name="Goeker M."/>
        </authorList>
    </citation>
    <scope>NUCLEOTIDE SEQUENCE [LARGE SCALE GENOMIC DNA]</scope>
    <source>
        <strain evidence="1 2">DSM 21667</strain>
    </source>
</reference>
<name>A0A4R6YRG7_9GAMM</name>
<keyword evidence="2" id="KW-1185">Reference proteome</keyword>
<evidence type="ECO:0000313" key="2">
    <source>
        <dbReference type="Proteomes" id="UP000295293"/>
    </source>
</evidence>
<gene>
    <name evidence="1" type="ORF">DFR29_113171</name>
</gene>
<dbReference type="EMBL" id="SNZH01000013">
    <property type="protein sequence ID" value="TDR40469.1"/>
    <property type="molecule type" value="Genomic_DNA"/>
</dbReference>
<evidence type="ECO:0000313" key="1">
    <source>
        <dbReference type="EMBL" id="TDR40469.1"/>
    </source>
</evidence>
<sequence>MRPECSGNAIFRVIATDKQVKIPSDELEWQDEVEEGSESSMGPRRTHYAEAEVGDEGHTVVWNLWEYPLGAPEDSQTEYNKEVLELVQDFDYRLVHDPEDRREPEEPEE</sequence>
<dbReference type="Proteomes" id="UP000295293">
    <property type="component" value="Unassembled WGS sequence"/>
</dbReference>